<dbReference type="Gene3D" id="3.40.50.300">
    <property type="entry name" value="P-loop containing nucleotide triphosphate hydrolases"/>
    <property type="match status" value="2"/>
</dbReference>
<dbReference type="SMART" id="SM00487">
    <property type="entry name" value="DEXDc"/>
    <property type="match status" value="1"/>
</dbReference>
<feature type="region of interest" description="Disordered" evidence="10">
    <location>
        <begin position="859"/>
        <end position="881"/>
    </location>
</feature>
<dbReference type="InterPro" id="IPR027417">
    <property type="entry name" value="P-loop_NTPase"/>
</dbReference>
<dbReference type="InterPro" id="IPR017170">
    <property type="entry name" value="Lhr-like"/>
</dbReference>
<dbReference type="InterPro" id="IPR001650">
    <property type="entry name" value="Helicase_C-like"/>
</dbReference>
<evidence type="ECO:0000256" key="8">
    <source>
        <dbReference type="ARBA" id="ARBA00023235"/>
    </source>
</evidence>
<dbReference type="Pfam" id="PF00270">
    <property type="entry name" value="DEAD"/>
    <property type="match status" value="1"/>
</dbReference>
<protein>
    <submittedName>
        <fullName evidence="13">ATP-dependent Lhr-like helicase</fullName>
    </submittedName>
</protein>
<evidence type="ECO:0000256" key="5">
    <source>
        <dbReference type="ARBA" id="ARBA00022840"/>
    </source>
</evidence>
<evidence type="ECO:0000256" key="7">
    <source>
        <dbReference type="ARBA" id="ARBA00023204"/>
    </source>
</evidence>
<dbReference type="PANTHER" id="PTHR47962">
    <property type="entry name" value="ATP-DEPENDENT HELICASE LHR-RELATED-RELATED"/>
    <property type="match status" value="1"/>
</dbReference>
<dbReference type="EMBL" id="SGWV01000007">
    <property type="protein sequence ID" value="RZS58740.1"/>
    <property type="molecule type" value="Genomic_DNA"/>
</dbReference>
<dbReference type="PANTHER" id="PTHR47962:SF3">
    <property type="entry name" value="LARGE ATP-DEPENDENT HELICASE-RELATED PROTEIN"/>
    <property type="match status" value="1"/>
</dbReference>
<proteinExistence type="inferred from homology"/>
<feature type="compositionally biased region" description="Basic residues" evidence="10">
    <location>
        <begin position="872"/>
        <end position="881"/>
    </location>
</feature>
<feature type="compositionally biased region" description="Low complexity" evidence="10">
    <location>
        <begin position="11"/>
        <end position="21"/>
    </location>
</feature>
<keyword evidence="2" id="KW-0227">DNA damage</keyword>
<dbReference type="CDD" id="cd18796">
    <property type="entry name" value="SF2_C_LHR"/>
    <property type="match status" value="1"/>
</dbReference>
<dbReference type="GO" id="GO:0016887">
    <property type="term" value="F:ATP hydrolysis activity"/>
    <property type="evidence" value="ECO:0007669"/>
    <property type="project" value="TreeGrafter"/>
</dbReference>
<dbReference type="AlphaFoldDB" id="A0A4V2EX98"/>
<dbReference type="SUPFAM" id="SSF52540">
    <property type="entry name" value="P-loop containing nucleoside triphosphate hydrolases"/>
    <property type="match status" value="1"/>
</dbReference>
<dbReference type="Pfam" id="PF00271">
    <property type="entry name" value="Helicase_C"/>
    <property type="match status" value="1"/>
</dbReference>
<dbReference type="InterPro" id="IPR045628">
    <property type="entry name" value="Lhr_WH_dom"/>
</dbReference>
<dbReference type="InterPro" id="IPR026362">
    <property type="entry name" value="DEXH_lig_assoc"/>
</dbReference>
<keyword evidence="8" id="KW-0413">Isomerase</keyword>
<feature type="region of interest" description="Disordered" evidence="10">
    <location>
        <begin position="1"/>
        <end position="35"/>
    </location>
</feature>
<evidence type="ECO:0000256" key="6">
    <source>
        <dbReference type="ARBA" id="ARBA00023125"/>
    </source>
</evidence>
<gene>
    <name evidence="13" type="ORF">EV685_1038</name>
</gene>
<dbReference type="PROSITE" id="PS51192">
    <property type="entry name" value="HELICASE_ATP_BIND_1"/>
    <property type="match status" value="1"/>
</dbReference>
<comment type="caution">
    <text evidence="13">The sequence shown here is derived from an EMBL/GenBank/DDBJ whole genome shotgun (WGS) entry which is preliminary data.</text>
</comment>
<dbReference type="SMART" id="SM00490">
    <property type="entry name" value="HELICc"/>
    <property type="match status" value="1"/>
</dbReference>
<comment type="similarity">
    <text evidence="9">Belongs to the Lhr helicase family. Lhr-Core subfamily.</text>
</comment>
<evidence type="ECO:0000256" key="3">
    <source>
        <dbReference type="ARBA" id="ARBA00022801"/>
    </source>
</evidence>
<feature type="domain" description="Helicase C-terminal" evidence="12">
    <location>
        <begin position="270"/>
        <end position="429"/>
    </location>
</feature>
<organism evidence="13 14">
    <name type="scientific">Sphaerotilus mobilis</name>
    <dbReference type="NCBI Taxonomy" id="47994"/>
    <lineage>
        <taxon>Bacteria</taxon>
        <taxon>Pseudomonadati</taxon>
        <taxon>Pseudomonadota</taxon>
        <taxon>Betaproteobacteria</taxon>
        <taxon>Burkholderiales</taxon>
        <taxon>Sphaerotilaceae</taxon>
        <taxon>Sphaerotilus</taxon>
    </lineage>
</organism>
<evidence type="ECO:0000313" key="14">
    <source>
        <dbReference type="Proteomes" id="UP000293433"/>
    </source>
</evidence>
<evidence type="ECO:0000259" key="11">
    <source>
        <dbReference type="PROSITE" id="PS51192"/>
    </source>
</evidence>
<dbReference type="InterPro" id="IPR052511">
    <property type="entry name" value="ATP-dep_Helicase"/>
</dbReference>
<keyword evidence="6" id="KW-0238">DNA-binding</keyword>
<keyword evidence="3" id="KW-0378">Hydrolase</keyword>
<dbReference type="PROSITE" id="PS51194">
    <property type="entry name" value="HELICASE_CTER"/>
    <property type="match status" value="1"/>
</dbReference>
<dbReference type="Pfam" id="PF08494">
    <property type="entry name" value="DEAD_assoc"/>
    <property type="match status" value="1"/>
</dbReference>
<keyword evidence="1" id="KW-0547">Nucleotide-binding</keyword>
<keyword evidence="14" id="KW-1185">Reference proteome</keyword>
<dbReference type="GO" id="GO:0005524">
    <property type="term" value="F:ATP binding"/>
    <property type="evidence" value="ECO:0007669"/>
    <property type="project" value="UniProtKB-KW"/>
</dbReference>
<sequence length="881" mass="95864">MRRAQARRKAAAAPAKSAHARTSGPDKAGPVAPDAESWFSQRGWQPFAFQREVWAHMAAGRSGLLHATTGAGKTLAAWFGALAVCRARPERVGRSGPRILWITPMRALAADTTLALQAACDGLGMGWTVAMRTGDTAASEKARQRQRWPAALVTTPESLCLMLALADSSAVLGDVEVLVVDEWHELLGNKRGTQVMLALARMRRLNPGLRVWGLSATLGNLALAAEALAGPDAVTVQGALPKSLTVDTLLPDTLERFPWGGHLGLRLRDEVVREVDAAASCLVFTNTRSQAEVWYQALLEARPDWAGLIALHHGSLDPAVRQWVESGLKNGALKAVVCTSSLDLGVDFLPVERVLQIGSPKGIARLLQRAGRSGHAPGRPSRITVVPTHALEILEGAAAREAALARRIESREPPPWPIDVLIQHLLTLAVGEGFDADALFDEVRLAWPYRDLDRETFDGCLGFTVHGGLALAAYPEHHRIARDPDDGLWRVARRDVARRHRMAIGTIVSDTSMTVQWLNGGRLGSIEEGFLASLREGDCFIFSGRVLQLIRVRDLTAYVKPAPKNQGAVPTWQGGKMPLSSELADSVLDLLARAEPLLPALTGAVDTPVPADVPPELRALAPLLALQARESALPRTGRVVFELLETDEGQHLFGYPLAGRMVHIGLGALLAWRAARDRPGTFSLSMNDHGFELLSRTPFDWATLLEPDGPGSSARGLLSAERLLPDLQQALNATELSQRRFREIARVAGLVFTGYPGAPRSTRQVQASSSLFFDVFRKFDPGNLLLAQAEAETLAQELDVERLQRCLARLAAGELVITRPQRLTPFGVPLMLERLRERISNEPLNQRVQRLLAELEAAVQGRPSEPAPALRSPRRRDTRGR</sequence>
<keyword evidence="4 13" id="KW-0347">Helicase</keyword>
<keyword evidence="7" id="KW-0234">DNA repair</keyword>
<dbReference type="InterPro" id="IPR011545">
    <property type="entry name" value="DEAD/DEAH_box_helicase_dom"/>
</dbReference>
<evidence type="ECO:0000256" key="10">
    <source>
        <dbReference type="SAM" id="MobiDB-lite"/>
    </source>
</evidence>
<evidence type="ECO:0000256" key="2">
    <source>
        <dbReference type="ARBA" id="ARBA00022763"/>
    </source>
</evidence>
<keyword evidence="5" id="KW-0067">ATP-binding</keyword>
<evidence type="ECO:0000259" key="12">
    <source>
        <dbReference type="PROSITE" id="PS51194"/>
    </source>
</evidence>
<dbReference type="InterPro" id="IPR013701">
    <property type="entry name" value="Lhr-like_DEAD/DEAH_assoc"/>
</dbReference>
<dbReference type="Pfam" id="PF19306">
    <property type="entry name" value="WHD_Lhr"/>
    <property type="match status" value="1"/>
</dbReference>
<dbReference type="Proteomes" id="UP000293433">
    <property type="component" value="Unassembled WGS sequence"/>
</dbReference>
<feature type="compositionally biased region" description="Basic residues" evidence="10">
    <location>
        <begin position="1"/>
        <end position="10"/>
    </location>
</feature>
<evidence type="ECO:0000256" key="1">
    <source>
        <dbReference type="ARBA" id="ARBA00022741"/>
    </source>
</evidence>
<accession>A0A4V2EX98</accession>
<dbReference type="PIRSF" id="PIRSF037307">
    <property type="entry name" value="Lhr-like_helic_prd"/>
    <property type="match status" value="1"/>
</dbReference>
<reference evidence="13 14" key="1">
    <citation type="submission" date="2019-02" db="EMBL/GenBank/DDBJ databases">
        <title>Genomic Encyclopedia of Type Strains, Phase IV (KMG-IV): sequencing the most valuable type-strain genomes for metagenomic binning, comparative biology and taxonomic classification.</title>
        <authorList>
            <person name="Goeker M."/>
        </authorList>
    </citation>
    <scope>NUCLEOTIDE SEQUENCE [LARGE SCALE GENOMIC DNA]</scope>
    <source>
        <strain evidence="13 14">DSM 10617</strain>
    </source>
</reference>
<dbReference type="InterPro" id="IPR014001">
    <property type="entry name" value="Helicase_ATP-bd"/>
</dbReference>
<dbReference type="NCBIfam" id="TIGR04121">
    <property type="entry name" value="DEXH_lig_assoc"/>
    <property type="match status" value="1"/>
</dbReference>
<evidence type="ECO:0000313" key="13">
    <source>
        <dbReference type="EMBL" id="RZS58740.1"/>
    </source>
</evidence>
<name>A0A4V2EX98_9BURK</name>
<dbReference type="GO" id="GO:0006281">
    <property type="term" value="P:DNA repair"/>
    <property type="evidence" value="ECO:0007669"/>
    <property type="project" value="UniProtKB-KW"/>
</dbReference>
<feature type="domain" description="Helicase ATP-binding" evidence="11">
    <location>
        <begin position="54"/>
        <end position="236"/>
    </location>
</feature>
<evidence type="ECO:0000256" key="4">
    <source>
        <dbReference type="ARBA" id="ARBA00022806"/>
    </source>
</evidence>
<dbReference type="GO" id="GO:0003677">
    <property type="term" value="F:DNA binding"/>
    <property type="evidence" value="ECO:0007669"/>
    <property type="project" value="UniProtKB-KW"/>
</dbReference>
<dbReference type="GO" id="GO:0004386">
    <property type="term" value="F:helicase activity"/>
    <property type="evidence" value="ECO:0007669"/>
    <property type="project" value="UniProtKB-KW"/>
</dbReference>
<evidence type="ECO:0000256" key="9">
    <source>
        <dbReference type="ARBA" id="ARBA00093467"/>
    </source>
</evidence>